<name>E9J8T5_SOLIN</name>
<organism>
    <name type="scientific">Solenopsis invicta</name>
    <name type="common">Red imported fire ant</name>
    <name type="synonym">Solenopsis wagneri</name>
    <dbReference type="NCBI Taxonomy" id="13686"/>
    <lineage>
        <taxon>Eukaryota</taxon>
        <taxon>Metazoa</taxon>
        <taxon>Ecdysozoa</taxon>
        <taxon>Arthropoda</taxon>
        <taxon>Hexapoda</taxon>
        <taxon>Insecta</taxon>
        <taxon>Pterygota</taxon>
        <taxon>Neoptera</taxon>
        <taxon>Endopterygota</taxon>
        <taxon>Hymenoptera</taxon>
        <taxon>Apocrita</taxon>
        <taxon>Aculeata</taxon>
        <taxon>Formicoidea</taxon>
        <taxon>Formicidae</taxon>
        <taxon>Myrmicinae</taxon>
        <taxon>Solenopsis</taxon>
    </lineage>
</organism>
<sequence>GPLPLELLPTHCRQYTKIQIESMFFNVTSLGDKCCILKDSLVCVIENILEINETYHFVIKKFEIVEDFYDVGILSSSLDIYKCSALSSDLYVISITEVQAKCYMMLSWKVIDDEGSDSSSDSETDKPVDGEYIVSVLL</sequence>
<gene>
    <name evidence="1" type="ORF">SINV_09895</name>
</gene>
<reference evidence="1" key="1">
    <citation type="journal article" date="2011" name="Proc. Natl. Acad. Sci. U.S.A.">
        <title>The genome of the fire ant Solenopsis invicta.</title>
        <authorList>
            <person name="Wurm Y."/>
            <person name="Wang J."/>
            <person name="Riba-Grognuz O."/>
            <person name="Corona M."/>
            <person name="Nygaard S."/>
            <person name="Hunt B.G."/>
            <person name="Ingram K.K."/>
            <person name="Falquet L."/>
            <person name="Nipitwattanaphon M."/>
            <person name="Gotzek D."/>
            <person name="Dijkstra M.B."/>
            <person name="Oettler J."/>
            <person name="Comtesse F."/>
            <person name="Shih C.J."/>
            <person name="Wu W.J."/>
            <person name="Yang C.C."/>
            <person name="Thomas J."/>
            <person name="Beaudoing E."/>
            <person name="Pradervand S."/>
            <person name="Flegel V."/>
            <person name="Cook E.D."/>
            <person name="Fabbretti R."/>
            <person name="Stockinger H."/>
            <person name="Long L."/>
            <person name="Farmerie W.G."/>
            <person name="Oakey J."/>
            <person name="Boomsma J.J."/>
            <person name="Pamilo P."/>
            <person name="Yi S.V."/>
            <person name="Heinze J."/>
            <person name="Goodisman M.A."/>
            <person name="Farinelli L."/>
            <person name="Harshman K."/>
            <person name="Hulo N."/>
            <person name="Cerutti L."/>
            <person name="Xenarios I."/>
            <person name="Shoemaker D."/>
            <person name="Keller L."/>
        </authorList>
    </citation>
    <scope>NUCLEOTIDE SEQUENCE [LARGE SCALE GENOMIC DNA]</scope>
</reference>
<accession>E9J8T5</accession>
<feature type="non-terminal residue" evidence="1">
    <location>
        <position position="138"/>
    </location>
</feature>
<protein>
    <submittedName>
        <fullName evidence="1">Uncharacterized protein</fullName>
    </submittedName>
</protein>
<feature type="non-terminal residue" evidence="1">
    <location>
        <position position="1"/>
    </location>
</feature>
<dbReference type="AlphaFoldDB" id="E9J8T5"/>
<dbReference type="HOGENOM" id="CLU_1891029_0_0_1"/>
<proteinExistence type="predicted"/>
<dbReference type="EMBL" id="GL769085">
    <property type="protein sequence ID" value="EFZ10768.1"/>
    <property type="molecule type" value="Genomic_DNA"/>
</dbReference>
<evidence type="ECO:0000313" key="1">
    <source>
        <dbReference type="EMBL" id="EFZ10768.1"/>
    </source>
</evidence>